<accession>A0ABD0Z116</accession>
<dbReference type="AlphaFoldDB" id="A0ABD0Z116"/>
<reference evidence="1 2" key="1">
    <citation type="submission" date="2024-07" db="EMBL/GenBank/DDBJ databases">
        <title>Chromosome-level genome assembly of the water stick insect Ranatra chinensis (Heteroptera: Nepidae).</title>
        <authorList>
            <person name="Liu X."/>
        </authorList>
    </citation>
    <scope>NUCLEOTIDE SEQUENCE [LARGE SCALE GENOMIC DNA]</scope>
    <source>
        <strain evidence="1">Cailab_2021Rc</strain>
        <tissue evidence="1">Muscle</tissue>
    </source>
</reference>
<protein>
    <submittedName>
        <fullName evidence="1">Uncharacterized protein</fullName>
    </submittedName>
</protein>
<dbReference type="Proteomes" id="UP001558652">
    <property type="component" value="Unassembled WGS sequence"/>
</dbReference>
<dbReference type="EMBL" id="JBFDAA010000005">
    <property type="protein sequence ID" value="KAL1132622.1"/>
    <property type="molecule type" value="Genomic_DNA"/>
</dbReference>
<gene>
    <name evidence="1" type="ORF">AAG570_010574</name>
</gene>
<name>A0ABD0Z116_9HEMI</name>
<evidence type="ECO:0000313" key="1">
    <source>
        <dbReference type="EMBL" id="KAL1132622.1"/>
    </source>
</evidence>
<keyword evidence="2" id="KW-1185">Reference proteome</keyword>
<sequence length="229" mass="24551">MSTYGIELWDPAKKSHQDMVPFNVPPILSWMLAELPSGKLNHLDLMGSGLEVVETDSLGGAQFTSLSLITNNIVSIGNRSLAPWPRINFYEVGSLKCYSGGDVNFSRGYRLRGAVILEFIPSIGVEVALSRERFMSGRHSVHVTNAQCGALSSGVKAGSAGLVRDAELARGAGTRWMLCGPYNACPDRSKLAADPCPRANLPSRGFGHAAAVTHLPTCPVPFILPFIQA</sequence>
<comment type="caution">
    <text evidence="1">The sequence shown here is derived from an EMBL/GenBank/DDBJ whole genome shotgun (WGS) entry which is preliminary data.</text>
</comment>
<organism evidence="1 2">
    <name type="scientific">Ranatra chinensis</name>
    <dbReference type="NCBI Taxonomy" id="642074"/>
    <lineage>
        <taxon>Eukaryota</taxon>
        <taxon>Metazoa</taxon>
        <taxon>Ecdysozoa</taxon>
        <taxon>Arthropoda</taxon>
        <taxon>Hexapoda</taxon>
        <taxon>Insecta</taxon>
        <taxon>Pterygota</taxon>
        <taxon>Neoptera</taxon>
        <taxon>Paraneoptera</taxon>
        <taxon>Hemiptera</taxon>
        <taxon>Heteroptera</taxon>
        <taxon>Panheteroptera</taxon>
        <taxon>Nepomorpha</taxon>
        <taxon>Nepidae</taxon>
        <taxon>Ranatrinae</taxon>
        <taxon>Ranatra</taxon>
    </lineage>
</organism>
<proteinExistence type="predicted"/>
<evidence type="ECO:0000313" key="2">
    <source>
        <dbReference type="Proteomes" id="UP001558652"/>
    </source>
</evidence>